<comment type="caution">
    <text evidence="1">The sequence shown here is derived from an EMBL/GenBank/DDBJ whole genome shotgun (WGS) entry which is preliminary data.</text>
</comment>
<gene>
    <name evidence="1" type="ORF">HER39_17405</name>
</gene>
<dbReference type="EMBL" id="JAAZSR010000484">
    <property type="protein sequence ID" value="NKX52314.1"/>
    <property type="molecule type" value="Genomic_DNA"/>
</dbReference>
<sequence>VYLPKNDVYVLTRYDIIRDVLGDPATFSSTTLGFNPMVNEALQGTSLASDPPLHTRLRATLSENLTPRALRGLKATIDEKA</sequence>
<keyword evidence="2" id="KW-1185">Reference proteome</keyword>
<dbReference type="Proteomes" id="UP000523795">
    <property type="component" value="Unassembled WGS sequence"/>
</dbReference>
<evidence type="ECO:0000313" key="2">
    <source>
        <dbReference type="Proteomes" id="UP000523795"/>
    </source>
</evidence>
<dbReference type="SUPFAM" id="SSF48264">
    <property type="entry name" value="Cytochrome P450"/>
    <property type="match status" value="1"/>
</dbReference>
<dbReference type="Gene3D" id="1.10.630.10">
    <property type="entry name" value="Cytochrome P450"/>
    <property type="match status" value="1"/>
</dbReference>
<feature type="non-terminal residue" evidence="1">
    <location>
        <position position="1"/>
    </location>
</feature>
<accession>A0ABX1JSQ0</accession>
<protein>
    <submittedName>
        <fullName evidence="1">Cytochrome P450</fullName>
    </submittedName>
</protein>
<proteinExistence type="predicted"/>
<evidence type="ECO:0000313" key="1">
    <source>
        <dbReference type="EMBL" id="NKX52314.1"/>
    </source>
</evidence>
<reference evidence="1 2" key="1">
    <citation type="submission" date="2020-04" db="EMBL/GenBank/DDBJ databases">
        <authorList>
            <person name="Liu S."/>
        </authorList>
    </citation>
    <scope>NUCLEOTIDE SEQUENCE [LARGE SCALE GENOMIC DNA]</scope>
    <source>
        <strain evidence="1 2">CGMCC 1.15091</strain>
    </source>
</reference>
<name>A0ABX1JSQ0_9MICC</name>
<dbReference type="InterPro" id="IPR036396">
    <property type="entry name" value="Cyt_P450_sf"/>
</dbReference>
<organism evidence="1 2">
    <name type="scientific">Arthrobacter deserti</name>
    <dbReference type="NCBI Taxonomy" id="1742687"/>
    <lineage>
        <taxon>Bacteria</taxon>
        <taxon>Bacillati</taxon>
        <taxon>Actinomycetota</taxon>
        <taxon>Actinomycetes</taxon>
        <taxon>Micrococcales</taxon>
        <taxon>Micrococcaceae</taxon>
        <taxon>Arthrobacter</taxon>
    </lineage>
</organism>
<feature type="non-terminal residue" evidence="1">
    <location>
        <position position="81"/>
    </location>
</feature>